<dbReference type="eggNOG" id="COG4812">
    <property type="taxonomic scope" value="Bacteria"/>
</dbReference>
<dbReference type="Pfam" id="PF01923">
    <property type="entry name" value="Cob_adeno_trans"/>
    <property type="match status" value="1"/>
</dbReference>
<dbReference type="GO" id="GO:0008817">
    <property type="term" value="F:corrinoid adenosyltransferase activity"/>
    <property type="evidence" value="ECO:0007669"/>
    <property type="project" value="InterPro"/>
</dbReference>
<reference evidence="5 6" key="1">
    <citation type="submission" date="2010-10" db="EMBL/GenBank/DDBJ databases">
        <authorList>
            <consortium name="The Broad Institute Genome Sequencing Platform"/>
            <person name="Ward D."/>
            <person name="Earl A."/>
            <person name="Feldgarden M."/>
            <person name="Young S.K."/>
            <person name="Gargeya S."/>
            <person name="Zeng Q."/>
            <person name="Alvarado L."/>
            <person name="Berlin A."/>
            <person name="Bochicchio J."/>
            <person name="Chapman S.B."/>
            <person name="Chen Z."/>
            <person name="Freedman E."/>
            <person name="Gellesch M."/>
            <person name="Goldberg J."/>
            <person name="Griggs A."/>
            <person name="Gujja S."/>
            <person name="Heilman E."/>
            <person name="Heiman D."/>
            <person name="Howarth C."/>
            <person name="Mehta T."/>
            <person name="Neiman D."/>
            <person name="Pearson M."/>
            <person name="Roberts A."/>
            <person name="Saif S."/>
            <person name="Shea T."/>
            <person name="Shenoy N."/>
            <person name="Sisk P."/>
            <person name="Stolte C."/>
            <person name="Sykes S."/>
            <person name="White J."/>
            <person name="Yandava C."/>
            <person name="Allen-Vercoe E."/>
            <person name="Sibley C."/>
            <person name="Ambrose C.E."/>
            <person name="Strauss J."/>
            <person name="Daigneault M."/>
            <person name="Haas B."/>
            <person name="Nusbaum C."/>
            <person name="Birren B."/>
        </authorList>
    </citation>
    <scope>NUCLEOTIDE SEQUENCE [LARGE SCALE GENOMIC DNA]</scope>
    <source>
        <strain evidence="5 6">3_1_6</strain>
    </source>
</reference>
<proteinExistence type="predicted"/>
<evidence type="ECO:0000313" key="5">
    <source>
        <dbReference type="EMBL" id="EFV45549.1"/>
    </source>
</evidence>
<dbReference type="EMBL" id="ADCP02000001">
    <property type="protein sequence ID" value="EFV45549.1"/>
    <property type="molecule type" value="Genomic_DNA"/>
</dbReference>
<dbReference type="Proteomes" id="UP000006034">
    <property type="component" value="Unassembled WGS sequence"/>
</dbReference>
<feature type="domain" description="Cobalamin adenosyltransferase-like" evidence="4">
    <location>
        <begin position="85"/>
        <end position="236"/>
    </location>
</feature>
<organism evidence="5 6">
    <name type="scientific">Bilophila wadsworthia (strain 3_1_6)</name>
    <dbReference type="NCBI Taxonomy" id="563192"/>
    <lineage>
        <taxon>Bacteria</taxon>
        <taxon>Pseudomonadati</taxon>
        <taxon>Thermodesulfobacteriota</taxon>
        <taxon>Desulfovibrionia</taxon>
        <taxon>Desulfovibrionales</taxon>
        <taxon>Desulfovibrionaceae</taxon>
        <taxon>Bilophila</taxon>
    </lineage>
</organism>
<dbReference type="GO" id="GO:0009236">
    <property type="term" value="P:cobalamin biosynthetic process"/>
    <property type="evidence" value="ECO:0007669"/>
    <property type="project" value="InterPro"/>
</dbReference>
<dbReference type="GO" id="GO:0005524">
    <property type="term" value="F:ATP binding"/>
    <property type="evidence" value="ECO:0007669"/>
    <property type="project" value="UniProtKB-KW"/>
</dbReference>
<name>E5Y383_BILW3</name>
<dbReference type="OrthoDB" id="306726at2"/>
<dbReference type="RefSeq" id="WP_005024912.1">
    <property type="nucleotide sequence ID" value="NZ_KE150238.1"/>
</dbReference>
<keyword evidence="2" id="KW-0547">Nucleotide-binding</keyword>
<dbReference type="SUPFAM" id="SSF89028">
    <property type="entry name" value="Cobalamin adenosyltransferase-like"/>
    <property type="match status" value="1"/>
</dbReference>
<evidence type="ECO:0000259" key="4">
    <source>
        <dbReference type="Pfam" id="PF01923"/>
    </source>
</evidence>
<accession>E5Y383</accession>
<gene>
    <name evidence="5" type="ORF">HMPREF0179_00644</name>
</gene>
<dbReference type="STRING" id="563192.HMPREF0179_00644"/>
<keyword evidence="1" id="KW-0808">Transferase</keyword>
<dbReference type="PIRSF" id="PIRSF012294">
    <property type="entry name" value="ATR_EutT"/>
    <property type="match status" value="1"/>
</dbReference>
<evidence type="ECO:0000256" key="1">
    <source>
        <dbReference type="ARBA" id="ARBA00022679"/>
    </source>
</evidence>
<dbReference type="GO" id="GO:0006580">
    <property type="term" value="P:ethanolamine metabolic process"/>
    <property type="evidence" value="ECO:0007669"/>
    <property type="project" value="InterPro"/>
</dbReference>
<dbReference type="GeneID" id="78085786"/>
<evidence type="ECO:0000313" key="6">
    <source>
        <dbReference type="Proteomes" id="UP000006034"/>
    </source>
</evidence>
<dbReference type="HOGENOM" id="CLU_093470_1_0_7"/>
<dbReference type="InterPro" id="IPR036451">
    <property type="entry name" value="CblAdoTrfase-like_sf"/>
</dbReference>
<dbReference type="InterPro" id="IPR009194">
    <property type="entry name" value="AdoTrfase_EutT"/>
</dbReference>
<comment type="caution">
    <text evidence="5">The sequence shown here is derived from an EMBL/GenBank/DDBJ whole genome shotgun (WGS) entry which is preliminary data.</text>
</comment>
<keyword evidence="6" id="KW-1185">Reference proteome</keyword>
<dbReference type="AlphaFoldDB" id="E5Y383"/>
<evidence type="ECO:0000256" key="2">
    <source>
        <dbReference type="ARBA" id="ARBA00022741"/>
    </source>
</evidence>
<protein>
    <recommendedName>
        <fullName evidence="4">Cobalamin adenosyltransferase-like domain-containing protein</fullName>
    </recommendedName>
</protein>
<evidence type="ECO:0000256" key="3">
    <source>
        <dbReference type="ARBA" id="ARBA00022840"/>
    </source>
</evidence>
<sequence length="252" mass="27106">MIFLTEEDVRQRCELGQGGEFRLQAGERLTPAATELLRSRNCRVILPGQCTVEAAPVEEAKPAAPAAEAAPAAPAAEQASFPDGTYLDANTVVSKSHPRIFLRGKLDTLISSTVLVQTGFDGNNKLPAVLRNGLSDINVWLWQILQAEVSGEAVPAQSLCGMNAEAIRLVSHDPMKYLGQGHIVPDVALGPNVALLNWLRAQAREVEVAYVQVGMEREDILASLNRLSSAIYVLMLLTVVAESGRDISKVGL</sequence>
<reference evidence="5 6" key="2">
    <citation type="submission" date="2013-04" db="EMBL/GenBank/DDBJ databases">
        <title>The Genome Sequence of Bilophila wadsworthia 3_1_6.</title>
        <authorList>
            <consortium name="The Broad Institute Genomics Platform"/>
            <person name="Earl A."/>
            <person name="Ward D."/>
            <person name="Feldgarden M."/>
            <person name="Gevers D."/>
            <person name="Sibley C."/>
            <person name="Strauss J."/>
            <person name="Allen-Vercoe E."/>
            <person name="Walker B."/>
            <person name="Young S."/>
            <person name="Zeng Q."/>
            <person name="Gargeya S."/>
            <person name="Fitzgerald M."/>
            <person name="Haas B."/>
            <person name="Abouelleil A."/>
            <person name="Allen A.W."/>
            <person name="Alvarado L."/>
            <person name="Arachchi H.M."/>
            <person name="Berlin A.M."/>
            <person name="Chapman S.B."/>
            <person name="Gainer-Dewar J."/>
            <person name="Goldberg J."/>
            <person name="Griggs A."/>
            <person name="Gujja S."/>
            <person name="Hansen M."/>
            <person name="Howarth C."/>
            <person name="Imamovic A."/>
            <person name="Ireland A."/>
            <person name="Larimer J."/>
            <person name="McCowan C."/>
            <person name="Murphy C."/>
            <person name="Pearson M."/>
            <person name="Poon T.W."/>
            <person name="Priest M."/>
            <person name="Roberts A."/>
            <person name="Saif S."/>
            <person name="Shea T."/>
            <person name="Sisk P."/>
            <person name="Sykes S."/>
            <person name="Wortman J."/>
            <person name="Nusbaum C."/>
            <person name="Birren B."/>
        </authorList>
    </citation>
    <scope>NUCLEOTIDE SEQUENCE [LARGE SCALE GENOMIC DNA]</scope>
    <source>
        <strain evidence="5 6">3_1_6</strain>
    </source>
</reference>
<dbReference type="InterPro" id="IPR016030">
    <property type="entry name" value="CblAdoTrfase-like"/>
</dbReference>
<dbReference type="Gene3D" id="1.20.1200.10">
    <property type="entry name" value="Cobalamin adenosyltransferase-like"/>
    <property type="match status" value="1"/>
</dbReference>
<keyword evidence="3" id="KW-0067">ATP-binding</keyword>